<keyword evidence="2" id="KW-0812">Transmembrane</keyword>
<feature type="region of interest" description="Disordered" evidence="1">
    <location>
        <begin position="1"/>
        <end position="33"/>
    </location>
</feature>
<evidence type="ECO:0000313" key="4">
    <source>
        <dbReference type="WBParaSite" id="PSU_v2.g12100.t1"/>
    </source>
</evidence>
<organism evidence="3 4">
    <name type="scientific">Panagrolaimus superbus</name>
    <dbReference type="NCBI Taxonomy" id="310955"/>
    <lineage>
        <taxon>Eukaryota</taxon>
        <taxon>Metazoa</taxon>
        <taxon>Ecdysozoa</taxon>
        <taxon>Nematoda</taxon>
        <taxon>Chromadorea</taxon>
        <taxon>Rhabditida</taxon>
        <taxon>Tylenchina</taxon>
        <taxon>Panagrolaimomorpha</taxon>
        <taxon>Panagrolaimoidea</taxon>
        <taxon>Panagrolaimidae</taxon>
        <taxon>Panagrolaimus</taxon>
    </lineage>
</organism>
<protein>
    <submittedName>
        <fullName evidence="4">MARVEL domain-containing protein</fullName>
    </submittedName>
</protein>
<dbReference type="Pfam" id="PF25093">
    <property type="entry name" value="DUF7807"/>
    <property type="match status" value="1"/>
</dbReference>
<dbReference type="AlphaFoldDB" id="A0A914XZZ5"/>
<feature type="transmembrane region" description="Helical" evidence="2">
    <location>
        <begin position="122"/>
        <end position="145"/>
    </location>
</feature>
<proteinExistence type="predicted"/>
<feature type="compositionally biased region" description="Polar residues" evidence="1">
    <location>
        <begin position="20"/>
        <end position="33"/>
    </location>
</feature>
<dbReference type="InterPro" id="IPR056709">
    <property type="entry name" value="DUF7807"/>
</dbReference>
<feature type="transmembrane region" description="Helical" evidence="2">
    <location>
        <begin position="84"/>
        <end position="110"/>
    </location>
</feature>
<keyword evidence="2" id="KW-1133">Transmembrane helix</keyword>
<evidence type="ECO:0000256" key="2">
    <source>
        <dbReference type="SAM" id="Phobius"/>
    </source>
</evidence>
<dbReference type="Proteomes" id="UP000887577">
    <property type="component" value="Unplaced"/>
</dbReference>
<dbReference type="PANTHER" id="PTHR34851">
    <property type="entry name" value="PROTEIN CBG05235-RELATED"/>
    <property type="match status" value="1"/>
</dbReference>
<dbReference type="WBParaSite" id="PSU_v2.g12100.t1">
    <property type="protein sequence ID" value="PSU_v2.g12100.t1"/>
    <property type="gene ID" value="PSU_v2.g12100"/>
</dbReference>
<name>A0A914XZZ5_9BILA</name>
<feature type="transmembrane region" description="Helical" evidence="2">
    <location>
        <begin position="60"/>
        <end position="78"/>
    </location>
</feature>
<evidence type="ECO:0000256" key="1">
    <source>
        <dbReference type="SAM" id="MobiDB-lite"/>
    </source>
</evidence>
<dbReference type="PANTHER" id="PTHR34851:SF5">
    <property type="entry name" value="MARVEL DOMAIN-CONTAINING PROTEIN"/>
    <property type="match status" value="1"/>
</dbReference>
<keyword evidence="2" id="KW-0472">Membrane</keyword>
<sequence>MDKRVEETSIQASFADGNDKSSSQSTVGNGEKNNIPSFDHDSVKYKCCCNLLHVRHGTQIIGFFEILCAFLSFIRYLISSTSSYHIWFFLSELLNFAILVVIVVCLYFAISKQNPFLLLPYLIYQSLTIITYIAYIIFSIIALSVPNGFFANWYYLSFQETKSFESVERYTSL</sequence>
<reference evidence="4" key="1">
    <citation type="submission" date="2022-11" db="UniProtKB">
        <authorList>
            <consortium name="WormBaseParasite"/>
        </authorList>
    </citation>
    <scope>IDENTIFICATION</scope>
</reference>
<evidence type="ECO:0000313" key="3">
    <source>
        <dbReference type="Proteomes" id="UP000887577"/>
    </source>
</evidence>
<accession>A0A914XZZ5</accession>
<keyword evidence="3" id="KW-1185">Reference proteome</keyword>